<dbReference type="PROSITE" id="PS50975">
    <property type="entry name" value="ATP_GRASP"/>
    <property type="match status" value="1"/>
</dbReference>
<evidence type="ECO:0000313" key="8">
    <source>
        <dbReference type="EMBL" id="AFK55561.1"/>
    </source>
</evidence>
<evidence type="ECO:0000256" key="1">
    <source>
        <dbReference type="ARBA" id="ARBA00022598"/>
    </source>
</evidence>
<evidence type="ECO:0000313" key="9">
    <source>
        <dbReference type="Proteomes" id="UP000005258"/>
    </source>
</evidence>
<dbReference type="RefSeq" id="WP_014747238.1">
    <property type="nucleotide sequence ID" value="NC_017957.2"/>
</dbReference>
<keyword evidence="4" id="KW-0092">Biotin</keyword>
<dbReference type="InterPro" id="IPR005481">
    <property type="entry name" value="BC-like_N"/>
</dbReference>
<dbReference type="PROSITE" id="PS00867">
    <property type="entry name" value="CPSASE_2"/>
    <property type="match status" value="1"/>
</dbReference>
<dbReference type="PANTHER" id="PTHR18866">
    <property type="entry name" value="CARBOXYLASE:PYRUVATE/ACETYL-COA/PROPIONYL-COA CARBOXYLASE"/>
    <property type="match status" value="1"/>
</dbReference>
<organism evidence="8 9">
    <name type="scientific">Tistrella mobilis (strain KA081020-065)</name>
    <dbReference type="NCBI Taxonomy" id="1110502"/>
    <lineage>
        <taxon>Bacteria</taxon>
        <taxon>Pseudomonadati</taxon>
        <taxon>Pseudomonadota</taxon>
        <taxon>Alphaproteobacteria</taxon>
        <taxon>Geminicoccales</taxon>
        <taxon>Geminicoccaceae</taxon>
        <taxon>Tistrella</taxon>
    </lineage>
</organism>
<dbReference type="PROSITE" id="PS50979">
    <property type="entry name" value="BC"/>
    <property type="match status" value="1"/>
</dbReference>
<proteinExistence type="predicted"/>
<evidence type="ECO:0000256" key="2">
    <source>
        <dbReference type="ARBA" id="ARBA00022741"/>
    </source>
</evidence>
<evidence type="ECO:0000256" key="5">
    <source>
        <dbReference type="PROSITE-ProRule" id="PRU00409"/>
    </source>
</evidence>
<sequence>MFTTVLVANRGEIACRILRTLKEQGIRSVAIHHHVDRNAPHVALADQAVEIRGATPAAAYLDAAAIIEACRVTGAQAVHPGYGFLSENAGFAEAVAAAGLVFIGPDAGVMRLMGDKIRSREFARAAGVPVAPSVIREDDPAGFLDRAARIVGFPMLIKASAGGGGKGMKIVRSAGELAEAARIAAGEALRYFGDDRIYAERLIDRPRHVEVQVLGDGTGRVVHLGERDCSIQRRHQKIVEETPAPGLAPALRDAICRAAVDLASAANYRNAGTVEFVLAPDGAFYFLEMNTRLQVEHPVTEMVLGIDLVAEQLHIAAGGGLRFTQGDMMPEGHAIECRICAEEPQAGFRPATGRIGLLDLPRLPGLRIDGGIARGQEVTAAFDSMLAKIIVHGPDRATAAARLARALDETAILGVATNVDHLARILRHPAFLSGAVDTGFLDTHGADLALPETGPATAAGAVIAAALAHPVLRTLIRETPEPHGSIGFWRN</sequence>
<dbReference type="GO" id="GO:0016874">
    <property type="term" value="F:ligase activity"/>
    <property type="evidence" value="ECO:0007669"/>
    <property type="project" value="UniProtKB-KW"/>
</dbReference>
<dbReference type="Pfam" id="PF02786">
    <property type="entry name" value="CPSase_L_D2"/>
    <property type="match status" value="1"/>
</dbReference>
<dbReference type="PANTHER" id="PTHR18866:SF33">
    <property type="entry name" value="METHYLCROTONOYL-COA CARBOXYLASE SUBUNIT ALPHA, MITOCHONDRIAL-RELATED"/>
    <property type="match status" value="1"/>
</dbReference>
<geneLocation type="plasmid" evidence="8 9">
    <name>pTM1</name>
</geneLocation>
<evidence type="ECO:0000259" key="6">
    <source>
        <dbReference type="PROSITE" id="PS50975"/>
    </source>
</evidence>
<dbReference type="InterPro" id="IPR050856">
    <property type="entry name" value="Biotin_carboxylase_complex"/>
</dbReference>
<dbReference type="SUPFAM" id="SSF52440">
    <property type="entry name" value="PreATP-grasp domain"/>
    <property type="match status" value="1"/>
</dbReference>
<dbReference type="InterPro" id="IPR016185">
    <property type="entry name" value="PreATP-grasp_dom_sf"/>
</dbReference>
<protein>
    <submittedName>
        <fullName evidence="8">Acetyl/propionyl CoA carboxylase alpha subunit</fullName>
    </submittedName>
</protein>
<dbReference type="InterPro" id="IPR011761">
    <property type="entry name" value="ATP-grasp"/>
</dbReference>
<evidence type="ECO:0000256" key="3">
    <source>
        <dbReference type="ARBA" id="ARBA00022840"/>
    </source>
</evidence>
<evidence type="ECO:0000256" key="4">
    <source>
        <dbReference type="ARBA" id="ARBA00023267"/>
    </source>
</evidence>
<dbReference type="InterPro" id="IPR011764">
    <property type="entry name" value="Biotin_carboxylation_dom"/>
</dbReference>
<dbReference type="SMART" id="SM00878">
    <property type="entry name" value="Biotin_carb_C"/>
    <property type="match status" value="1"/>
</dbReference>
<dbReference type="Pfam" id="PF02785">
    <property type="entry name" value="Biotin_carb_C"/>
    <property type="match status" value="1"/>
</dbReference>
<keyword evidence="9" id="KW-1185">Reference proteome</keyword>
<dbReference type="EMBL" id="CP003237">
    <property type="protein sequence ID" value="AFK55561.1"/>
    <property type="molecule type" value="Genomic_DNA"/>
</dbReference>
<dbReference type="GO" id="GO:0046872">
    <property type="term" value="F:metal ion binding"/>
    <property type="evidence" value="ECO:0007669"/>
    <property type="project" value="InterPro"/>
</dbReference>
<dbReference type="PROSITE" id="PS00866">
    <property type="entry name" value="CPSASE_1"/>
    <property type="match status" value="1"/>
</dbReference>
<dbReference type="Gene3D" id="3.30.470.20">
    <property type="entry name" value="ATP-grasp fold, B domain"/>
    <property type="match status" value="1"/>
</dbReference>
<dbReference type="InterPro" id="IPR005482">
    <property type="entry name" value="Biotin_COase_C"/>
</dbReference>
<keyword evidence="8" id="KW-0614">Plasmid</keyword>
<dbReference type="HOGENOM" id="CLU_000395_3_2_5"/>
<keyword evidence="3 5" id="KW-0067">ATP-binding</keyword>
<feature type="domain" description="Biotin carboxylation" evidence="7">
    <location>
        <begin position="1"/>
        <end position="446"/>
    </location>
</feature>
<dbReference type="InterPro" id="IPR005479">
    <property type="entry name" value="CPAse_ATP-bd"/>
</dbReference>
<dbReference type="FunFam" id="3.40.50.20:FF:000010">
    <property type="entry name" value="Propionyl-CoA carboxylase subunit alpha"/>
    <property type="match status" value="1"/>
</dbReference>
<name>I3TS23_TISMK</name>
<dbReference type="KEGG" id="tmo:TMO_a0158"/>
<dbReference type="InterPro" id="IPR011054">
    <property type="entry name" value="Rudment_hybrid_motif"/>
</dbReference>
<keyword evidence="2 5" id="KW-0547">Nucleotide-binding</keyword>
<gene>
    <name evidence="8" type="primary">pycA</name>
    <name evidence="8" type="ordered locus">TMO_a0158</name>
</gene>
<feature type="domain" description="ATP-grasp" evidence="6">
    <location>
        <begin position="120"/>
        <end position="317"/>
    </location>
</feature>
<dbReference type="PATRIC" id="fig|1110502.3.peg.3815"/>
<dbReference type="Pfam" id="PF00289">
    <property type="entry name" value="Biotin_carb_N"/>
    <property type="match status" value="1"/>
</dbReference>
<dbReference type="AlphaFoldDB" id="I3TS23"/>
<dbReference type="SUPFAM" id="SSF51246">
    <property type="entry name" value="Rudiment single hybrid motif"/>
    <property type="match status" value="1"/>
</dbReference>
<evidence type="ECO:0000259" key="7">
    <source>
        <dbReference type="PROSITE" id="PS50979"/>
    </source>
</evidence>
<reference evidence="8 9" key="1">
    <citation type="journal article" date="2012" name="J. Am. Chem. Soc.">
        <title>Bacterial biosynthesis and maturation of the didemnin anti-cancer agents.</title>
        <authorList>
            <person name="Xu Y."/>
            <person name="Kersten R.D."/>
            <person name="Nam S.J."/>
            <person name="Lu L."/>
            <person name="Al-Suwailem A.M."/>
            <person name="Zheng H."/>
            <person name="Fenical W."/>
            <person name="Dorrestein P.C."/>
            <person name="Moore B.S."/>
            <person name="Qian P.Y."/>
        </authorList>
    </citation>
    <scope>NUCLEOTIDE SEQUENCE [LARGE SCALE GENOMIC DNA]</scope>
    <source>
        <strain evidence="8 9">KA081020-065</strain>
    </source>
</reference>
<accession>I3TS23</accession>
<dbReference type="SUPFAM" id="SSF56059">
    <property type="entry name" value="Glutathione synthetase ATP-binding domain-like"/>
    <property type="match status" value="1"/>
</dbReference>
<dbReference type="GO" id="GO:0005524">
    <property type="term" value="F:ATP binding"/>
    <property type="evidence" value="ECO:0007669"/>
    <property type="project" value="UniProtKB-UniRule"/>
</dbReference>
<keyword evidence="1" id="KW-0436">Ligase</keyword>
<dbReference type="Proteomes" id="UP000005258">
    <property type="component" value="Plasmid pTM1"/>
</dbReference>